<reference evidence="9" key="1">
    <citation type="submission" date="2022-12" db="EMBL/GenBank/DDBJ databases">
        <authorList>
            <person name="Petersen C."/>
        </authorList>
    </citation>
    <scope>NUCLEOTIDE SEQUENCE</scope>
    <source>
        <strain evidence="9">IBT 29677</strain>
    </source>
</reference>
<evidence type="ECO:0000256" key="3">
    <source>
        <dbReference type="ARBA" id="ARBA00022723"/>
    </source>
</evidence>
<organism evidence="9 10">
    <name type="scientific">Penicillium cosmopolitanum</name>
    <dbReference type="NCBI Taxonomy" id="1131564"/>
    <lineage>
        <taxon>Eukaryota</taxon>
        <taxon>Fungi</taxon>
        <taxon>Dikarya</taxon>
        <taxon>Ascomycota</taxon>
        <taxon>Pezizomycotina</taxon>
        <taxon>Eurotiomycetes</taxon>
        <taxon>Eurotiomycetidae</taxon>
        <taxon>Eurotiales</taxon>
        <taxon>Aspergillaceae</taxon>
        <taxon>Penicillium</taxon>
    </lineage>
</organism>
<keyword evidence="5 7" id="KW-0472">Membrane</keyword>
<dbReference type="Pfam" id="PF10601">
    <property type="entry name" value="zf-LITAF-like"/>
    <property type="match status" value="1"/>
</dbReference>
<keyword evidence="3" id="KW-0479">Metal-binding</keyword>
<evidence type="ECO:0000313" key="9">
    <source>
        <dbReference type="EMBL" id="KAJ5397524.1"/>
    </source>
</evidence>
<sequence>MRPRRLTISVPQQQQRRQQMPLPPQKQQDQSRFPQQRSKCKLSHPMLYLPPQYERHEKEVTPAPNTAVPNPETYPPHEKTAWQSATQAPAPQPGQGLVVQRAVELNQLNEEPRLIICPFCYQEAMTRVEKESTSATGLAAVGCCLIGGICLAFLPFCMEMCHDCHHFCTKCGQKVAIRPHDGPVQLFAPHPPVVATAPEPVKAPEPVAMTQDPSGKH</sequence>
<evidence type="ECO:0000259" key="8">
    <source>
        <dbReference type="PROSITE" id="PS51837"/>
    </source>
</evidence>
<keyword evidence="10" id="KW-1185">Reference proteome</keyword>
<dbReference type="EMBL" id="JAPZBU010000006">
    <property type="protein sequence ID" value="KAJ5397524.1"/>
    <property type="molecule type" value="Genomic_DNA"/>
</dbReference>
<gene>
    <name evidence="9" type="ORF">N7509_005637</name>
</gene>
<evidence type="ECO:0000256" key="2">
    <source>
        <dbReference type="ARBA" id="ARBA00005975"/>
    </source>
</evidence>
<evidence type="ECO:0000256" key="5">
    <source>
        <dbReference type="ARBA" id="ARBA00023136"/>
    </source>
</evidence>
<keyword evidence="4" id="KW-0862">Zinc</keyword>
<dbReference type="GeneID" id="81369254"/>
<comment type="subcellular location">
    <subcellularLocation>
        <location evidence="1">Membrane</location>
        <topology evidence="1">Peripheral membrane protein</topology>
    </subcellularLocation>
</comment>
<dbReference type="Proteomes" id="UP001147747">
    <property type="component" value="Unassembled WGS sequence"/>
</dbReference>
<evidence type="ECO:0000313" key="10">
    <source>
        <dbReference type="Proteomes" id="UP001147747"/>
    </source>
</evidence>
<reference evidence="9" key="2">
    <citation type="journal article" date="2023" name="IMA Fungus">
        <title>Comparative genomic study of the Penicillium genus elucidates a diverse pangenome and 15 lateral gene transfer events.</title>
        <authorList>
            <person name="Petersen C."/>
            <person name="Sorensen T."/>
            <person name="Nielsen M.R."/>
            <person name="Sondergaard T.E."/>
            <person name="Sorensen J.L."/>
            <person name="Fitzpatrick D.A."/>
            <person name="Frisvad J.C."/>
            <person name="Nielsen K.L."/>
        </authorList>
    </citation>
    <scope>NUCLEOTIDE SEQUENCE</scope>
    <source>
        <strain evidence="9">IBT 29677</strain>
    </source>
</reference>
<dbReference type="InterPro" id="IPR006629">
    <property type="entry name" value="LITAF"/>
</dbReference>
<keyword evidence="7" id="KW-0812">Transmembrane</keyword>
<dbReference type="AlphaFoldDB" id="A0A9W9W2K0"/>
<feature type="region of interest" description="Disordered" evidence="6">
    <location>
        <begin position="58"/>
        <end position="93"/>
    </location>
</feature>
<accession>A0A9W9W2K0</accession>
<comment type="similarity">
    <text evidence="2">Belongs to the CDIP1/LITAF family.</text>
</comment>
<dbReference type="PANTHER" id="PTHR23292:SF14">
    <property type="entry name" value="FI16615P1-RELATED"/>
    <property type="match status" value="1"/>
</dbReference>
<protein>
    <recommendedName>
        <fullName evidence="8">LITAF domain-containing protein</fullName>
    </recommendedName>
</protein>
<keyword evidence="7" id="KW-1133">Transmembrane helix</keyword>
<dbReference type="GO" id="GO:0008270">
    <property type="term" value="F:zinc ion binding"/>
    <property type="evidence" value="ECO:0007669"/>
    <property type="project" value="TreeGrafter"/>
</dbReference>
<dbReference type="PANTHER" id="PTHR23292">
    <property type="entry name" value="LIPOPOLYSACCHARIDE-INDUCED TUMOR NECROSIS FACTOR-ALPHA FACTOR"/>
    <property type="match status" value="1"/>
</dbReference>
<feature type="compositionally biased region" description="Low complexity" evidence="6">
    <location>
        <begin position="11"/>
        <end position="30"/>
    </location>
</feature>
<feature type="transmembrane region" description="Helical" evidence="7">
    <location>
        <begin position="135"/>
        <end position="156"/>
    </location>
</feature>
<feature type="compositionally biased region" description="Low complexity" evidence="6">
    <location>
        <begin position="198"/>
        <end position="208"/>
    </location>
</feature>
<dbReference type="OrthoDB" id="5599753at2759"/>
<feature type="domain" description="LITAF" evidence="8">
    <location>
        <begin position="97"/>
        <end position="180"/>
    </location>
</feature>
<proteinExistence type="inferred from homology"/>
<evidence type="ECO:0000256" key="7">
    <source>
        <dbReference type="SAM" id="Phobius"/>
    </source>
</evidence>
<dbReference type="GO" id="GO:0016020">
    <property type="term" value="C:membrane"/>
    <property type="evidence" value="ECO:0007669"/>
    <property type="project" value="UniProtKB-SubCell"/>
</dbReference>
<evidence type="ECO:0000256" key="1">
    <source>
        <dbReference type="ARBA" id="ARBA00004170"/>
    </source>
</evidence>
<evidence type="ECO:0000256" key="6">
    <source>
        <dbReference type="SAM" id="MobiDB-lite"/>
    </source>
</evidence>
<name>A0A9W9W2K0_9EURO</name>
<feature type="region of interest" description="Disordered" evidence="6">
    <location>
        <begin position="1"/>
        <end position="41"/>
    </location>
</feature>
<dbReference type="SMART" id="SM00714">
    <property type="entry name" value="LITAF"/>
    <property type="match status" value="1"/>
</dbReference>
<dbReference type="PROSITE" id="PS51837">
    <property type="entry name" value="LITAF"/>
    <property type="match status" value="1"/>
</dbReference>
<dbReference type="RefSeq" id="XP_056489576.1">
    <property type="nucleotide sequence ID" value="XM_056630274.1"/>
</dbReference>
<comment type="caution">
    <text evidence="9">The sequence shown here is derived from an EMBL/GenBank/DDBJ whole genome shotgun (WGS) entry which is preliminary data.</text>
</comment>
<evidence type="ECO:0000256" key="4">
    <source>
        <dbReference type="ARBA" id="ARBA00022833"/>
    </source>
</evidence>
<dbReference type="InterPro" id="IPR037519">
    <property type="entry name" value="LITAF_fam"/>
</dbReference>
<feature type="region of interest" description="Disordered" evidence="6">
    <location>
        <begin position="198"/>
        <end position="217"/>
    </location>
</feature>